<evidence type="ECO:0000313" key="2">
    <source>
        <dbReference type="Proteomes" id="UP000054144"/>
    </source>
</evidence>
<keyword evidence="2" id="KW-1185">Reference proteome</keyword>
<gene>
    <name evidence="1" type="ORF">FISHEDRAFT_47668</name>
</gene>
<dbReference type="AlphaFoldDB" id="A0A0D7A5D4"/>
<sequence>MRSHIAKALQLRCKAIQHAIAAFNAAAANLILPCPSLDWKEVSRFSFIEEFAILRDTCHDI</sequence>
<protein>
    <submittedName>
        <fullName evidence="1">Uncharacterized protein</fullName>
    </submittedName>
</protein>
<organism evidence="1 2">
    <name type="scientific">Fistulina hepatica ATCC 64428</name>
    <dbReference type="NCBI Taxonomy" id="1128425"/>
    <lineage>
        <taxon>Eukaryota</taxon>
        <taxon>Fungi</taxon>
        <taxon>Dikarya</taxon>
        <taxon>Basidiomycota</taxon>
        <taxon>Agaricomycotina</taxon>
        <taxon>Agaricomycetes</taxon>
        <taxon>Agaricomycetidae</taxon>
        <taxon>Agaricales</taxon>
        <taxon>Fistulinaceae</taxon>
        <taxon>Fistulina</taxon>
    </lineage>
</organism>
<name>A0A0D7A5D4_9AGAR</name>
<reference evidence="1 2" key="1">
    <citation type="journal article" date="2015" name="Fungal Genet. Biol.">
        <title>Evolution of novel wood decay mechanisms in Agaricales revealed by the genome sequences of Fistulina hepatica and Cylindrobasidium torrendii.</title>
        <authorList>
            <person name="Floudas D."/>
            <person name="Held B.W."/>
            <person name="Riley R."/>
            <person name="Nagy L.G."/>
            <person name="Koehler G."/>
            <person name="Ransdell A.S."/>
            <person name="Younus H."/>
            <person name="Chow J."/>
            <person name="Chiniquy J."/>
            <person name="Lipzen A."/>
            <person name="Tritt A."/>
            <person name="Sun H."/>
            <person name="Haridas S."/>
            <person name="LaButti K."/>
            <person name="Ohm R.A."/>
            <person name="Kues U."/>
            <person name="Blanchette R.A."/>
            <person name="Grigoriev I.V."/>
            <person name="Minto R.E."/>
            <person name="Hibbett D.S."/>
        </authorList>
    </citation>
    <scope>NUCLEOTIDE SEQUENCE [LARGE SCALE GENOMIC DNA]</scope>
    <source>
        <strain evidence="1 2">ATCC 64428</strain>
    </source>
</reference>
<evidence type="ECO:0000313" key="1">
    <source>
        <dbReference type="EMBL" id="KIY46237.1"/>
    </source>
</evidence>
<accession>A0A0D7A5D4</accession>
<dbReference type="Proteomes" id="UP000054144">
    <property type="component" value="Unassembled WGS sequence"/>
</dbReference>
<proteinExistence type="predicted"/>
<dbReference type="EMBL" id="KN882040">
    <property type="protein sequence ID" value="KIY46237.1"/>
    <property type="molecule type" value="Genomic_DNA"/>
</dbReference>